<feature type="domain" description="Nephrocystin 3-like N-terminal" evidence="2">
    <location>
        <begin position="94"/>
        <end position="244"/>
    </location>
</feature>
<evidence type="ECO:0000259" key="2">
    <source>
        <dbReference type="Pfam" id="PF24883"/>
    </source>
</evidence>
<reference evidence="4" key="1">
    <citation type="submission" date="2014-04" db="EMBL/GenBank/DDBJ databases">
        <title>Evolutionary Origins and Diversification of the Mycorrhizal Mutualists.</title>
        <authorList>
            <consortium name="DOE Joint Genome Institute"/>
            <consortium name="Mycorrhizal Genomics Consortium"/>
            <person name="Kohler A."/>
            <person name="Kuo A."/>
            <person name="Nagy L.G."/>
            <person name="Floudas D."/>
            <person name="Copeland A."/>
            <person name="Barry K.W."/>
            <person name="Cichocki N."/>
            <person name="Veneault-Fourrey C."/>
            <person name="LaButti K."/>
            <person name="Lindquist E.A."/>
            <person name="Lipzen A."/>
            <person name="Lundell T."/>
            <person name="Morin E."/>
            <person name="Murat C."/>
            <person name="Riley R."/>
            <person name="Ohm R."/>
            <person name="Sun H."/>
            <person name="Tunlid A."/>
            <person name="Henrissat B."/>
            <person name="Grigoriev I.V."/>
            <person name="Hibbett D.S."/>
            <person name="Martin F."/>
        </authorList>
    </citation>
    <scope>NUCLEOTIDE SEQUENCE [LARGE SCALE GENOMIC DNA]</scope>
    <source>
        <strain evidence="4">FD-334 SS-4</strain>
    </source>
</reference>
<keyword evidence="4" id="KW-1185">Reference proteome</keyword>
<dbReference type="OMA" id="SNFANEY"/>
<keyword evidence="1" id="KW-0677">Repeat</keyword>
<dbReference type="PANTHER" id="PTHR10039:SF17">
    <property type="entry name" value="FUNGAL STAND N-TERMINAL GOODBYE DOMAIN-CONTAINING PROTEIN-RELATED"/>
    <property type="match status" value="1"/>
</dbReference>
<name>A0A0D2MBX5_HYPSF</name>
<organism evidence="3 4">
    <name type="scientific">Hypholoma sublateritium (strain FD-334 SS-4)</name>
    <dbReference type="NCBI Taxonomy" id="945553"/>
    <lineage>
        <taxon>Eukaryota</taxon>
        <taxon>Fungi</taxon>
        <taxon>Dikarya</taxon>
        <taxon>Basidiomycota</taxon>
        <taxon>Agaricomycotina</taxon>
        <taxon>Agaricomycetes</taxon>
        <taxon>Agaricomycetidae</taxon>
        <taxon>Agaricales</taxon>
        <taxon>Agaricineae</taxon>
        <taxon>Strophariaceae</taxon>
        <taxon>Hypholoma</taxon>
    </lineage>
</organism>
<evidence type="ECO:0000313" key="4">
    <source>
        <dbReference type="Proteomes" id="UP000054270"/>
    </source>
</evidence>
<dbReference type="PANTHER" id="PTHR10039">
    <property type="entry name" value="AMELOGENIN"/>
    <property type="match status" value="1"/>
</dbReference>
<dbReference type="OrthoDB" id="194358at2759"/>
<evidence type="ECO:0000256" key="1">
    <source>
        <dbReference type="ARBA" id="ARBA00022737"/>
    </source>
</evidence>
<evidence type="ECO:0000313" key="3">
    <source>
        <dbReference type="EMBL" id="KJA20938.1"/>
    </source>
</evidence>
<accession>A0A0D2MBX5</accession>
<dbReference type="InterPro" id="IPR056884">
    <property type="entry name" value="NPHP3-like_N"/>
</dbReference>
<dbReference type="Gene3D" id="3.40.50.300">
    <property type="entry name" value="P-loop containing nucleotide triphosphate hydrolases"/>
    <property type="match status" value="1"/>
</dbReference>
<sequence>MPAVQSAEAVHRLELSPAVEFFSNADHPVINGGSFTVVNNLPTRKDGFQILQEHVAPSAFHNSKQRVDPPRCHPRTREAVLDELFDWIVGAVPRQAWIAWLNGAAGAGKSAICQSIAEMCILRGVKVASFFFFRTDDTRNTGDPVVATLAYQIIQLFPETKEFITQSIESHPLIFEQTFATQLDVLIMTPIRHLLISDHSLALLLIIDGIDECTGDSTQVDLIRTFAKLLQHRDLPLAILFGSRRERQLQMAFNAQEMDRILKQVPLDNNYQAAADIRRFLGECFEIIKRTHPRRRRLDPAWPVTDHVQQIVDKSSGQFIYASVVIKFVSMPSSNPLTQLDIVHGLRPAGRATPFAELDALYRQIFSQVKEITTALGILSYAILGSFTYLRTIAYFFNITEDDVESILAPLTSVLFCDTEQDEIVFHHASLPDFLRDKERSQEYCISEMGTDLSKLWFKNAACNRLNDLWEEQKNMELDVFLRCAKATSDLRALMLKYTPLQTPLAYSLPHWPKSVLDEIRKMVCAPLSNREYET</sequence>
<dbReference type="AlphaFoldDB" id="A0A0D2MBX5"/>
<dbReference type="Proteomes" id="UP000054270">
    <property type="component" value="Unassembled WGS sequence"/>
</dbReference>
<gene>
    <name evidence="3" type="ORF">HYPSUDRAFT_42541</name>
</gene>
<dbReference type="EMBL" id="KN817562">
    <property type="protein sequence ID" value="KJA20938.1"/>
    <property type="molecule type" value="Genomic_DNA"/>
</dbReference>
<dbReference type="Pfam" id="PF24883">
    <property type="entry name" value="NPHP3_N"/>
    <property type="match status" value="1"/>
</dbReference>
<protein>
    <recommendedName>
        <fullName evidence="2">Nephrocystin 3-like N-terminal domain-containing protein</fullName>
    </recommendedName>
</protein>
<proteinExistence type="predicted"/>
<dbReference type="InterPro" id="IPR027417">
    <property type="entry name" value="P-loop_NTPase"/>
</dbReference>
<dbReference type="SUPFAM" id="SSF52540">
    <property type="entry name" value="P-loop containing nucleoside triphosphate hydrolases"/>
    <property type="match status" value="1"/>
</dbReference>